<proteinExistence type="predicted"/>
<organism evidence="1 2">
    <name type="scientific">Enhygromyxa salina</name>
    <dbReference type="NCBI Taxonomy" id="215803"/>
    <lineage>
        <taxon>Bacteria</taxon>
        <taxon>Pseudomonadati</taxon>
        <taxon>Myxococcota</taxon>
        <taxon>Polyangia</taxon>
        <taxon>Nannocystales</taxon>
        <taxon>Nannocystaceae</taxon>
        <taxon>Enhygromyxa</taxon>
    </lineage>
</organism>
<dbReference type="Proteomes" id="UP000031599">
    <property type="component" value="Unassembled WGS sequence"/>
</dbReference>
<name>A0A0C2D8R0_9BACT</name>
<evidence type="ECO:0000313" key="1">
    <source>
        <dbReference type="EMBL" id="KIG16357.1"/>
    </source>
</evidence>
<gene>
    <name evidence="1" type="ORF">DB30_04524</name>
</gene>
<accession>A0A0C2D8R0</accession>
<evidence type="ECO:0000313" key="2">
    <source>
        <dbReference type="Proteomes" id="UP000031599"/>
    </source>
</evidence>
<dbReference type="AlphaFoldDB" id="A0A0C2D8R0"/>
<dbReference type="EMBL" id="JMCC02000039">
    <property type="protein sequence ID" value="KIG16357.1"/>
    <property type="molecule type" value="Genomic_DNA"/>
</dbReference>
<protein>
    <submittedName>
        <fullName evidence="1">Uncharacterized protein</fullName>
    </submittedName>
</protein>
<sequence length="52" mass="5790">MKWTLLTDGKLKYEWGTYTPENMSTEASGAVTVGAARERTEVSVEKIPVEVE</sequence>
<comment type="caution">
    <text evidence="1">The sequence shown here is derived from an EMBL/GenBank/DDBJ whole genome shotgun (WGS) entry which is preliminary data.</text>
</comment>
<reference evidence="1 2" key="1">
    <citation type="submission" date="2014-12" db="EMBL/GenBank/DDBJ databases">
        <title>Genome assembly of Enhygromyxa salina DSM 15201.</title>
        <authorList>
            <person name="Sharma G."/>
            <person name="Subramanian S."/>
        </authorList>
    </citation>
    <scope>NUCLEOTIDE SEQUENCE [LARGE SCALE GENOMIC DNA]</scope>
    <source>
        <strain evidence="1 2">DSM 15201</strain>
    </source>
</reference>